<keyword evidence="7" id="KW-0326">Glycosidase</keyword>
<feature type="domain" description="Glycosyl hydrolase family 13 catalytic" evidence="6">
    <location>
        <begin position="40"/>
        <end position="442"/>
    </location>
</feature>
<evidence type="ECO:0000256" key="3">
    <source>
        <dbReference type="ARBA" id="ARBA00022729"/>
    </source>
</evidence>
<dbReference type="InterPro" id="IPR006047">
    <property type="entry name" value="GH13_cat_dom"/>
</dbReference>
<dbReference type="Gene3D" id="3.20.20.80">
    <property type="entry name" value="Glycosidases"/>
    <property type="match status" value="1"/>
</dbReference>
<dbReference type="GO" id="GO:0016798">
    <property type="term" value="F:hydrolase activity, acting on glycosyl bonds"/>
    <property type="evidence" value="ECO:0007669"/>
    <property type="project" value="UniProtKB-KW"/>
</dbReference>
<evidence type="ECO:0000256" key="2">
    <source>
        <dbReference type="ARBA" id="ARBA00022723"/>
    </source>
</evidence>
<gene>
    <name evidence="7" type="ORF">R2APBS1_3104</name>
</gene>
<dbReference type="CDD" id="cd11339">
    <property type="entry name" value="AmyAc_bac_CMD_like_2"/>
    <property type="match status" value="1"/>
</dbReference>
<dbReference type="SMART" id="SM00642">
    <property type="entry name" value="Aamy"/>
    <property type="match status" value="1"/>
</dbReference>
<feature type="chain" id="PRO_5004056299" evidence="5">
    <location>
        <begin position="21"/>
        <end position="558"/>
    </location>
</feature>
<accession>M4NRJ7</accession>
<protein>
    <submittedName>
        <fullName evidence="7">Glycosidase</fullName>
    </submittedName>
</protein>
<evidence type="ECO:0000256" key="4">
    <source>
        <dbReference type="SAM" id="MobiDB-lite"/>
    </source>
</evidence>
<dbReference type="STRING" id="666685.R2APBS1_3104"/>
<dbReference type="EMBL" id="CP003470">
    <property type="protein sequence ID" value="AGG90176.1"/>
    <property type="molecule type" value="Genomic_DNA"/>
</dbReference>
<dbReference type="SUPFAM" id="SSF51445">
    <property type="entry name" value="(Trans)glycosidases"/>
    <property type="match status" value="1"/>
</dbReference>
<evidence type="ECO:0000313" key="8">
    <source>
        <dbReference type="Proteomes" id="UP000011859"/>
    </source>
</evidence>
<keyword evidence="3 5" id="KW-0732">Signal</keyword>
<evidence type="ECO:0000256" key="5">
    <source>
        <dbReference type="SAM" id="SignalP"/>
    </source>
</evidence>
<dbReference type="GO" id="GO:0005975">
    <property type="term" value="P:carbohydrate metabolic process"/>
    <property type="evidence" value="ECO:0007669"/>
    <property type="project" value="InterPro"/>
</dbReference>
<dbReference type="Pfam" id="PF00128">
    <property type="entry name" value="Alpha-amylase"/>
    <property type="match status" value="1"/>
</dbReference>
<keyword evidence="7" id="KW-0378">Hydrolase</keyword>
<keyword evidence="8" id="KW-1185">Reference proteome</keyword>
<evidence type="ECO:0000313" key="7">
    <source>
        <dbReference type="EMBL" id="AGG90176.1"/>
    </source>
</evidence>
<comment type="cofactor">
    <cofactor evidence="1">
        <name>Ca(2+)</name>
        <dbReference type="ChEBI" id="CHEBI:29108"/>
    </cofactor>
</comment>
<dbReference type="Proteomes" id="UP000011859">
    <property type="component" value="Chromosome"/>
</dbReference>
<evidence type="ECO:0000256" key="1">
    <source>
        <dbReference type="ARBA" id="ARBA00001913"/>
    </source>
</evidence>
<dbReference type="KEGG" id="rhd:R2APBS1_3104"/>
<dbReference type="PANTHER" id="PTHR10357">
    <property type="entry name" value="ALPHA-AMYLASE FAMILY MEMBER"/>
    <property type="match status" value="1"/>
</dbReference>
<name>M4NRJ7_9GAMM</name>
<reference evidence="7 8" key="1">
    <citation type="submission" date="2012-04" db="EMBL/GenBank/DDBJ databases">
        <title>Complete genome of Rhodanobacter sp. 2APBS1.</title>
        <authorList>
            <consortium name="US DOE Joint Genome Institute"/>
            <person name="Huntemann M."/>
            <person name="Wei C.-L."/>
            <person name="Han J."/>
            <person name="Detter J.C."/>
            <person name="Han C."/>
            <person name="Tapia R."/>
            <person name="Munk A.C.C."/>
            <person name="Chen A."/>
            <person name="Krypides N."/>
            <person name="Mavromatis K."/>
            <person name="Markowitz V."/>
            <person name="Szeto E."/>
            <person name="Ivanova N."/>
            <person name="Mikhailova N."/>
            <person name="Ovchinnikova G."/>
            <person name="Pagani I."/>
            <person name="Pati A."/>
            <person name="Goodwin L."/>
            <person name="Peters L."/>
            <person name="Pitluck S."/>
            <person name="Woyke T."/>
            <person name="Prakash O."/>
            <person name="Elkins J."/>
            <person name="Brown S."/>
            <person name="Palumbo A."/>
            <person name="Hemme C."/>
            <person name="Zhou J."/>
            <person name="Watson D."/>
            <person name="Jardine P."/>
            <person name="Kostka J."/>
            <person name="Green S."/>
        </authorList>
    </citation>
    <scope>NUCLEOTIDE SEQUENCE [LARGE SCALE GENOMIC DNA]</scope>
    <source>
        <strain evidence="7 8">2APBS1</strain>
    </source>
</reference>
<feature type="signal peptide" evidence="5">
    <location>
        <begin position="1"/>
        <end position="20"/>
    </location>
</feature>
<keyword evidence="2" id="KW-0479">Metal-binding</keyword>
<dbReference type="GO" id="GO:0046872">
    <property type="term" value="F:metal ion binding"/>
    <property type="evidence" value="ECO:0007669"/>
    <property type="project" value="UniProtKB-KW"/>
</dbReference>
<dbReference type="OrthoDB" id="9805159at2"/>
<proteinExistence type="predicted"/>
<dbReference type="eggNOG" id="COG0366">
    <property type="taxonomic scope" value="Bacteria"/>
</dbReference>
<feature type="compositionally biased region" description="Basic and acidic residues" evidence="4">
    <location>
        <begin position="52"/>
        <end position="65"/>
    </location>
</feature>
<sequence precursor="true">MTKNLITGLALALVAGLAQAATPPEFVGTDAPFASNAIYFVMTDRFVNGDPSNDHRDQGGTHRTFDIPVPGAPKGESANIGYLGGDFKGVLDNAGYIRGMGFGAVWITPIVDNPDQAFTGGDPVSWGSKFTDRGKTGFHGYWGVNFYKLDEHLPSKNLDFRQFTAAMHQAGLKVVQDIVANHGSPAFSMPVRQPQYGQIFDKDGKLVADQQNLPPYRLDPARNPLHRFYHAYDDLVQLSNNDDQNPAVLDYFVGAYDQWIGEGADAFRIDTISHMSTTFWQQFSARIRAKHPGFFMFGEAFDYSPDNIGQYTWPENGAISLLDFPLRGRVAEVFEHPGSDYAQLLDRLYLTNGPYQNPYELVTFYDNHDMARLNASDAGFIDANNFLFTARGIPAIYYGSETGFERGKAEHQGNRNYYGQQRIVAAPKSPIYQHLKRIAQLREKTPALQRGLMLPLRFAGNQAAFYRVYQQGGTHQIALVLLNKGDATASFDVSDYLQPGRWTPALGGTAIDVAEGGRLHASVPAHDVQVYLLDAAAKRADLVAELTRLMQERGHPEH</sequence>
<dbReference type="HOGENOM" id="CLU_503381_0_0_6"/>
<dbReference type="InterPro" id="IPR017853">
    <property type="entry name" value="GH"/>
</dbReference>
<feature type="region of interest" description="Disordered" evidence="4">
    <location>
        <begin position="50"/>
        <end position="70"/>
    </location>
</feature>
<organism evidence="7 8">
    <name type="scientific">Rhodanobacter denitrificans</name>
    <dbReference type="NCBI Taxonomy" id="666685"/>
    <lineage>
        <taxon>Bacteria</taxon>
        <taxon>Pseudomonadati</taxon>
        <taxon>Pseudomonadota</taxon>
        <taxon>Gammaproteobacteria</taxon>
        <taxon>Lysobacterales</taxon>
        <taxon>Rhodanobacteraceae</taxon>
        <taxon>Rhodanobacter</taxon>
    </lineage>
</organism>
<dbReference type="AlphaFoldDB" id="M4NRJ7"/>
<evidence type="ECO:0000259" key="6">
    <source>
        <dbReference type="SMART" id="SM00642"/>
    </source>
</evidence>
<dbReference type="RefSeq" id="WP_015448591.1">
    <property type="nucleotide sequence ID" value="NC_020541.1"/>
</dbReference>
<dbReference type="PANTHER" id="PTHR10357:SF215">
    <property type="entry name" value="ALPHA-AMYLASE 1"/>
    <property type="match status" value="1"/>
</dbReference>
<dbReference type="SUPFAM" id="SSF51011">
    <property type="entry name" value="Glycosyl hydrolase domain"/>
    <property type="match status" value="1"/>
</dbReference>